<comment type="caution">
    <text evidence="2">The sequence shown here is derived from an EMBL/GenBank/DDBJ whole genome shotgun (WGS) entry which is preliminary data.</text>
</comment>
<feature type="repeat" description="TPR" evidence="1">
    <location>
        <begin position="385"/>
        <end position="418"/>
    </location>
</feature>
<dbReference type="OrthoDB" id="2676051at2"/>
<dbReference type="PROSITE" id="PS50005">
    <property type="entry name" value="TPR"/>
    <property type="match status" value="1"/>
</dbReference>
<reference evidence="2 3" key="1">
    <citation type="submission" date="2018-10" db="EMBL/GenBank/DDBJ databases">
        <title>Falsibacillus sp. genome draft.</title>
        <authorList>
            <person name="Shi S."/>
        </authorList>
    </citation>
    <scope>NUCLEOTIDE SEQUENCE [LARGE SCALE GENOMIC DNA]</scope>
    <source>
        <strain evidence="2 3">GY 10110</strain>
    </source>
</reference>
<dbReference type="InterPro" id="IPR011990">
    <property type="entry name" value="TPR-like_helical_dom_sf"/>
</dbReference>
<evidence type="ECO:0000256" key="1">
    <source>
        <dbReference type="PROSITE-ProRule" id="PRU00339"/>
    </source>
</evidence>
<dbReference type="Proteomes" id="UP000276770">
    <property type="component" value="Unassembled WGS sequence"/>
</dbReference>
<sequence>MSEMLKLITEGRTTELKAKRLVHFHRMKIIESYSEADDVCYLFFYQNRFTAAVRGDFAKNSYLENAMQKGIQFEPAHPLMAMFLKSQPKTLQDKPLKQLMKSLMQKYPPHEAILILSFLDSYLPKDTIIEMMKTFYFDFRRNGKLKHAFEILSSMLEFDPENEWTLDMANHIDYIKYSSKPGRASFQEDIAAFHQKNRYESYLELRTILSNDTSSVDLLSIDIDHLRSMKHPADEQCKQIVKNLSQAFREHELIDVLKDLVDHTPDNKPLKQQLISLYLRLEKYELAVDAWLEDPCEHLKDQIFSLFQNQSLNIDELNLDKLQSCLGSMADQAGFDSLLDQTMPHLLHKWELTEVHDWLQPLYAKHSTNPSLLKIKQMQEIMDDPDKQLELGELYHDLQLHQKAIDCFNWEMELNPDDPEPVKKLVKIYSELGKKEESKSYMYIYNNLLKGSSIS</sequence>
<accession>A0A3L7JZK3</accession>
<keyword evidence="3" id="KW-1185">Reference proteome</keyword>
<dbReference type="Gene3D" id="1.25.40.10">
    <property type="entry name" value="Tetratricopeptide repeat domain"/>
    <property type="match status" value="1"/>
</dbReference>
<protein>
    <submittedName>
        <fullName evidence="2">Uncharacterized protein</fullName>
    </submittedName>
</protein>
<evidence type="ECO:0000313" key="3">
    <source>
        <dbReference type="Proteomes" id="UP000276770"/>
    </source>
</evidence>
<name>A0A3L7JZK3_9BACI</name>
<dbReference type="EMBL" id="RCVZ01000012">
    <property type="protein sequence ID" value="RLQ93802.1"/>
    <property type="molecule type" value="Genomic_DNA"/>
</dbReference>
<organism evidence="2 3">
    <name type="scientific">Falsibacillus albus</name>
    <dbReference type="NCBI Taxonomy" id="2478915"/>
    <lineage>
        <taxon>Bacteria</taxon>
        <taxon>Bacillati</taxon>
        <taxon>Bacillota</taxon>
        <taxon>Bacilli</taxon>
        <taxon>Bacillales</taxon>
        <taxon>Bacillaceae</taxon>
        <taxon>Falsibacillus</taxon>
    </lineage>
</organism>
<proteinExistence type="predicted"/>
<dbReference type="RefSeq" id="WP_121681684.1">
    <property type="nucleotide sequence ID" value="NZ_RCVZ01000012.1"/>
</dbReference>
<evidence type="ECO:0000313" key="2">
    <source>
        <dbReference type="EMBL" id="RLQ93802.1"/>
    </source>
</evidence>
<keyword evidence="1" id="KW-0802">TPR repeat</keyword>
<dbReference type="InterPro" id="IPR019734">
    <property type="entry name" value="TPR_rpt"/>
</dbReference>
<gene>
    <name evidence="2" type="ORF">D9X91_16150</name>
</gene>
<dbReference type="SUPFAM" id="SSF48452">
    <property type="entry name" value="TPR-like"/>
    <property type="match status" value="1"/>
</dbReference>
<dbReference type="AlphaFoldDB" id="A0A3L7JZK3"/>